<organism evidence="1">
    <name type="scientific">gut metagenome</name>
    <dbReference type="NCBI Taxonomy" id="749906"/>
    <lineage>
        <taxon>unclassified sequences</taxon>
        <taxon>metagenomes</taxon>
        <taxon>organismal metagenomes</taxon>
    </lineage>
</organism>
<sequence>MTNKYIFSADVSNHSTGNSTGESALIFPVKILCTITNMLAVNRISNSFQSSEGRENNNLVKSAIGFHNNIFSKLYCFVNSFVHFPVACNHFAANIVQCCHAWENLAFQIFQRSTAAGGNMGNAFCQAKFFNSCNRVAAADNAGCTAFSNSLRYCFSALAECVHFKYAHRSVPNNHLGVLQSFGVSLAGFFANIKSHVILVQLFQALVYMLSIRSKCFCHYQVSRQQHFHAIFLSLSQKLLS</sequence>
<evidence type="ECO:0000313" key="1">
    <source>
        <dbReference type="EMBL" id="EJW96969.1"/>
    </source>
</evidence>
<proteinExistence type="predicted"/>
<dbReference type="AlphaFoldDB" id="J9GC42"/>
<accession>J9GC42</accession>
<dbReference type="EMBL" id="AMCI01005007">
    <property type="protein sequence ID" value="EJW96969.1"/>
    <property type="molecule type" value="Genomic_DNA"/>
</dbReference>
<gene>
    <name evidence="1" type="ORF">EVA_14924</name>
</gene>
<comment type="caution">
    <text evidence="1">The sequence shown here is derived from an EMBL/GenBank/DDBJ whole genome shotgun (WGS) entry which is preliminary data.</text>
</comment>
<protein>
    <submittedName>
        <fullName evidence="1">Uncharacterized protein</fullName>
    </submittedName>
</protein>
<name>J9GC42_9ZZZZ</name>
<reference evidence="1" key="1">
    <citation type="journal article" date="2012" name="PLoS ONE">
        <title>Gene sets for utilization of primary and secondary nutrition supplies in the distal gut of endangered iberian lynx.</title>
        <authorList>
            <person name="Alcaide M."/>
            <person name="Messina E."/>
            <person name="Richter M."/>
            <person name="Bargiela R."/>
            <person name="Peplies J."/>
            <person name="Huws S.A."/>
            <person name="Newbold C.J."/>
            <person name="Golyshin P.N."/>
            <person name="Simon M.A."/>
            <person name="Lopez G."/>
            <person name="Yakimov M.M."/>
            <person name="Ferrer M."/>
        </authorList>
    </citation>
    <scope>NUCLEOTIDE SEQUENCE</scope>
</reference>